<sequence length="423" mass="48274">MKQIMLFFLFFLMTSQTAYAEFDIQYAIDQAKAGDSIHIPAGRYQGNFTVKKPIKLYGQKGTELYAQNDEPVLKIEHVSNVSIENIRITAKNKGIVANETDNLELRAIELKDIRVGIYLQQSRHIRILENRIIGNESHFAEKGNGIAIFKSEDVVIDQNTIEQVQDGIYVEEGTRIDVQRNKVTNSRYGTHFMYSSNVKVLFNTYLQNVTGLMVMMTTNLEISSNTISAHNGFNSYGLMMYDTQEAMVRENSFLHNRVGVALQKSSVIQIQENRFQMNQTALEGTKVDERSIIMDNQFTGNILTARSDNRGLRLIHNFYDDYTGLDVTGDGFGDVPYVAVSSFGQWMVRQPVYQFFVASPSVVILTSLDQQINKTERNLLVDNEPKLLSNMKEIEFSFNILQLVIGFIVFMGSLWLWKRGIRV</sequence>
<dbReference type="Proteomes" id="UP001244564">
    <property type="component" value="Chromosome"/>
</dbReference>
<dbReference type="RefSeq" id="WP_279496294.1">
    <property type="nucleotide sequence ID" value="NZ_CP122283.1"/>
</dbReference>
<dbReference type="SUPFAM" id="SSF51126">
    <property type="entry name" value="Pectin lyase-like"/>
    <property type="match status" value="1"/>
</dbReference>
<dbReference type="InterPro" id="IPR007742">
    <property type="entry name" value="NosD_dom"/>
</dbReference>
<evidence type="ECO:0000313" key="6">
    <source>
        <dbReference type="Proteomes" id="UP001244564"/>
    </source>
</evidence>
<dbReference type="InterPro" id="IPR012334">
    <property type="entry name" value="Pectin_lyas_fold"/>
</dbReference>
<evidence type="ECO:0000313" key="5">
    <source>
        <dbReference type="EMBL" id="WGF40959.1"/>
    </source>
</evidence>
<accession>A0ABY8KNC6</accession>
<feature type="domain" description="Periplasmic copper-binding protein NosD beta helix" evidence="4">
    <location>
        <begin position="129"/>
        <end position="310"/>
    </location>
</feature>
<evidence type="ECO:0000256" key="3">
    <source>
        <dbReference type="SAM" id="SignalP"/>
    </source>
</evidence>
<dbReference type="PANTHER" id="PTHR22990:SF15">
    <property type="entry name" value="F-BOX ONLY PROTEIN 10"/>
    <property type="match status" value="1"/>
</dbReference>
<dbReference type="PANTHER" id="PTHR22990">
    <property type="entry name" value="F-BOX ONLY PROTEIN"/>
    <property type="match status" value="1"/>
</dbReference>
<feature type="transmembrane region" description="Helical" evidence="2">
    <location>
        <begin position="396"/>
        <end position="417"/>
    </location>
</feature>
<keyword evidence="2" id="KW-0472">Membrane</keyword>
<dbReference type="Pfam" id="PF05048">
    <property type="entry name" value="NosD"/>
    <property type="match status" value="1"/>
</dbReference>
<dbReference type="EMBL" id="CP122283">
    <property type="protein sequence ID" value="WGF40959.1"/>
    <property type="molecule type" value="Genomic_DNA"/>
</dbReference>
<keyword evidence="6" id="KW-1185">Reference proteome</keyword>
<keyword evidence="3" id="KW-0732">Signal</keyword>
<feature type="chain" id="PRO_5047077209" evidence="3">
    <location>
        <begin position="21"/>
        <end position="423"/>
    </location>
</feature>
<keyword evidence="2" id="KW-0812">Transmembrane</keyword>
<organism evidence="5 6">
    <name type="scientific">Lysinibacillus capsici</name>
    <dbReference type="NCBI Taxonomy" id="2115968"/>
    <lineage>
        <taxon>Bacteria</taxon>
        <taxon>Bacillati</taxon>
        <taxon>Bacillota</taxon>
        <taxon>Bacilli</taxon>
        <taxon>Bacillales</taxon>
        <taxon>Bacillaceae</taxon>
        <taxon>Lysinibacillus</taxon>
    </lineage>
</organism>
<dbReference type="InterPro" id="IPR051550">
    <property type="entry name" value="SCF-Subunits/Alg-Epimerases"/>
</dbReference>
<evidence type="ECO:0000259" key="4">
    <source>
        <dbReference type="Pfam" id="PF05048"/>
    </source>
</evidence>
<evidence type="ECO:0000256" key="1">
    <source>
        <dbReference type="ARBA" id="ARBA00022737"/>
    </source>
</evidence>
<dbReference type="Gene3D" id="2.160.20.10">
    <property type="entry name" value="Single-stranded right-handed beta-helix, Pectin lyase-like"/>
    <property type="match status" value="1"/>
</dbReference>
<proteinExistence type="predicted"/>
<reference evidence="5 6" key="1">
    <citation type="submission" date="2023-04" db="EMBL/GenBank/DDBJ databases">
        <title>Genomic of Lysinibacillus capsici TSBLM.</title>
        <authorList>
            <person name="Hu X.S."/>
            <person name="Yu C.H."/>
        </authorList>
    </citation>
    <scope>NUCLEOTIDE SEQUENCE [LARGE SCALE GENOMIC DNA]</scope>
    <source>
        <strain evidence="5 6">TSBLM</strain>
    </source>
</reference>
<keyword evidence="2" id="KW-1133">Transmembrane helix</keyword>
<gene>
    <name evidence="5" type="ORF">QBO96_12245</name>
</gene>
<evidence type="ECO:0000256" key="2">
    <source>
        <dbReference type="SAM" id="Phobius"/>
    </source>
</evidence>
<dbReference type="InterPro" id="IPR011050">
    <property type="entry name" value="Pectin_lyase_fold/virulence"/>
</dbReference>
<feature type="signal peptide" evidence="3">
    <location>
        <begin position="1"/>
        <end position="20"/>
    </location>
</feature>
<dbReference type="SMART" id="SM00710">
    <property type="entry name" value="PbH1"/>
    <property type="match status" value="7"/>
</dbReference>
<name>A0ABY8KNC6_9BACI</name>
<protein>
    <submittedName>
        <fullName evidence="5">NosD domain-containing protein</fullName>
    </submittedName>
</protein>
<dbReference type="InterPro" id="IPR006626">
    <property type="entry name" value="PbH1"/>
</dbReference>
<keyword evidence="1" id="KW-0677">Repeat</keyword>